<evidence type="ECO:0000313" key="2">
    <source>
        <dbReference type="EMBL" id="PJE58056.1"/>
    </source>
</evidence>
<organism evidence="2 3">
    <name type="scientific">Candidatus Portnoybacteria bacterium CG10_big_fil_rev_8_21_14_0_10_36_7</name>
    <dbReference type="NCBI Taxonomy" id="1974812"/>
    <lineage>
        <taxon>Bacteria</taxon>
        <taxon>Candidatus Portnoyibacteriota</taxon>
    </lineage>
</organism>
<dbReference type="AlphaFoldDB" id="A0A2M8KDR5"/>
<comment type="caution">
    <text evidence="2">The sequence shown here is derived from an EMBL/GenBank/DDBJ whole genome shotgun (WGS) entry which is preliminary data.</text>
</comment>
<protein>
    <submittedName>
        <fullName evidence="2">Uncharacterized protein</fullName>
    </submittedName>
</protein>
<dbReference type="Proteomes" id="UP000231450">
    <property type="component" value="Unassembled WGS sequence"/>
</dbReference>
<feature type="transmembrane region" description="Helical" evidence="1">
    <location>
        <begin position="50"/>
        <end position="70"/>
    </location>
</feature>
<name>A0A2M8KDR5_9BACT</name>
<keyword evidence="1" id="KW-0472">Membrane</keyword>
<keyword evidence="1" id="KW-0812">Transmembrane</keyword>
<accession>A0A2M8KDR5</accession>
<sequence length="119" mass="13282">MQQLLFKGRLIMTALYCLKFLQKKLMYLTAFLTKPMDKSSTTTKLSTRTILAISLASLAVMALLAVGLAVSSDRNNSKNQVVNFYRTDGDLWAEQVVKDSSKQGILLALTVENNYSKKI</sequence>
<keyword evidence="1" id="KW-1133">Transmembrane helix</keyword>
<reference evidence="3" key="1">
    <citation type="submission" date="2017-09" db="EMBL/GenBank/DDBJ databases">
        <title>Depth-based differentiation of microbial function through sediment-hosted aquifers and enrichment of novel symbionts in the deep terrestrial subsurface.</title>
        <authorList>
            <person name="Probst A.J."/>
            <person name="Ladd B."/>
            <person name="Jarett J.K."/>
            <person name="Geller-Mcgrath D.E."/>
            <person name="Sieber C.M.K."/>
            <person name="Emerson J.B."/>
            <person name="Anantharaman K."/>
            <person name="Thomas B.C."/>
            <person name="Malmstrom R."/>
            <person name="Stieglmeier M."/>
            <person name="Klingl A."/>
            <person name="Woyke T."/>
            <person name="Ryan C.M."/>
            <person name="Banfield J.F."/>
        </authorList>
    </citation>
    <scope>NUCLEOTIDE SEQUENCE [LARGE SCALE GENOMIC DNA]</scope>
</reference>
<proteinExistence type="predicted"/>
<evidence type="ECO:0000313" key="3">
    <source>
        <dbReference type="Proteomes" id="UP000231450"/>
    </source>
</evidence>
<dbReference type="EMBL" id="PFDW01000060">
    <property type="protein sequence ID" value="PJE58056.1"/>
    <property type="molecule type" value="Genomic_DNA"/>
</dbReference>
<gene>
    <name evidence="2" type="ORF">COU81_02810</name>
</gene>
<evidence type="ECO:0000256" key="1">
    <source>
        <dbReference type="SAM" id="Phobius"/>
    </source>
</evidence>